<keyword evidence="3" id="KW-0233">DNA recombination</keyword>
<dbReference type="PROSITE" id="PS51900">
    <property type="entry name" value="CB"/>
    <property type="match status" value="1"/>
</dbReference>
<reference evidence="6" key="1">
    <citation type="submission" date="2012-10" db="EMBL/GenBank/DDBJ databases">
        <authorList>
            <person name="Maita H."/>
            <person name="Sato S."/>
        </authorList>
    </citation>
    <scope>NUCLEOTIDE SEQUENCE</scope>
    <source>
        <strain evidence="6">NZP2037</strain>
    </source>
</reference>
<organism evidence="6">
    <name type="scientific">Rhizobium loti</name>
    <name type="common">Mesorhizobium loti</name>
    <dbReference type="NCBI Taxonomy" id="381"/>
    <lineage>
        <taxon>Bacteria</taxon>
        <taxon>Pseudomonadati</taxon>
        <taxon>Pseudomonadota</taxon>
        <taxon>Alphaproteobacteria</taxon>
        <taxon>Hyphomicrobiales</taxon>
        <taxon>Phyllobacteriaceae</taxon>
        <taxon>Mesorhizobium</taxon>
    </lineage>
</organism>
<dbReference type="Proteomes" id="UP000093737">
    <property type="component" value="Unassembled WGS sequence"/>
</dbReference>
<reference evidence="8 9" key="3">
    <citation type="submission" date="2016-05" db="EMBL/GenBank/DDBJ databases">
        <authorList>
            <person name="Ramsay J.P."/>
        </authorList>
    </citation>
    <scope>NUCLEOTIDE SEQUENCE [LARGE SCALE GENOMIC DNA]</scope>
    <source>
        <strain evidence="8 9">NZP2042</strain>
    </source>
</reference>
<reference evidence="6" key="2">
    <citation type="journal article" date="2013" name="Microbes Environ.">
        <title>Commonalities and Differences among Symbiosis Islands of Three Mesorhizobium loti Strains.</title>
        <authorList>
            <person name="Kasai-Maita H."/>
            <person name="Hirakawa H."/>
            <person name="Nakamura Y."/>
            <person name="Kaneko T."/>
            <person name="Miki K."/>
            <person name="Maruya J."/>
            <person name="Okazaki S."/>
            <person name="Tabata S."/>
            <person name="Saeki K."/>
            <person name="Sato S."/>
        </authorList>
    </citation>
    <scope>NUCLEOTIDE SEQUENCE</scope>
    <source>
        <strain evidence="6">NZP2037</strain>
    </source>
</reference>
<evidence type="ECO:0000313" key="10">
    <source>
        <dbReference type="Proteomes" id="UP000093748"/>
    </source>
</evidence>
<gene>
    <name evidence="8" type="ORF">A8145_28660</name>
    <name evidence="7" type="ORF">BAE39_30305</name>
</gene>
<dbReference type="RefSeq" id="WP_063827335.1">
    <property type="nucleotide sequence ID" value="NZ_CP033334.1"/>
</dbReference>
<proteinExistence type="predicted"/>
<dbReference type="InterPro" id="IPR011010">
    <property type="entry name" value="DNA_brk_join_enz"/>
</dbReference>
<dbReference type="GO" id="GO:0003677">
    <property type="term" value="F:DNA binding"/>
    <property type="evidence" value="ECO:0007669"/>
    <property type="project" value="UniProtKB-UniRule"/>
</dbReference>
<dbReference type="SUPFAM" id="SSF56349">
    <property type="entry name" value="DNA breaking-rejoining enzymes"/>
    <property type="match status" value="1"/>
</dbReference>
<evidence type="ECO:0000313" key="6">
    <source>
        <dbReference type="EMBL" id="BAN09922.1"/>
    </source>
</evidence>
<dbReference type="InterPro" id="IPR013762">
    <property type="entry name" value="Integrase-like_cat_sf"/>
</dbReference>
<dbReference type="EMBL" id="AP012557">
    <property type="protein sequence ID" value="BAN09922.1"/>
    <property type="molecule type" value="Genomic_DNA"/>
</dbReference>
<protein>
    <recommendedName>
        <fullName evidence="5">Core-binding (CB) domain-containing protein</fullName>
    </recommendedName>
</protein>
<dbReference type="Proteomes" id="UP000093748">
    <property type="component" value="Unassembled WGS sequence"/>
</dbReference>
<dbReference type="GO" id="GO:0006310">
    <property type="term" value="P:DNA recombination"/>
    <property type="evidence" value="ECO:0007669"/>
    <property type="project" value="UniProtKB-KW"/>
</dbReference>
<evidence type="ECO:0000256" key="1">
    <source>
        <dbReference type="ARBA" id="ARBA00022908"/>
    </source>
</evidence>
<evidence type="ECO:0000259" key="5">
    <source>
        <dbReference type="PROSITE" id="PS51900"/>
    </source>
</evidence>
<dbReference type="InterPro" id="IPR044068">
    <property type="entry name" value="CB"/>
</dbReference>
<evidence type="ECO:0000313" key="9">
    <source>
        <dbReference type="Proteomes" id="UP000093737"/>
    </source>
</evidence>
<feature type="domain" description="Core-binding (CB)" evidence="5">
    <location>
        <begin position="49"/>
        <end position="134"/>
    </location>
</feature>
<dbReference type="EMBL" id="LZTJ01000007">
    <property type="protein sequence ID" value="OBP78393.1"/>
    <property type="molecule type" value="Genomic_DNA"/>
</dbReference>
<evidence type="ECO:0000256" key="4">
    <source>
        <dbReference type="PROSITE-ProRule" id="PRU01248"/>
    </source>
</evidence>
<dbReference type="GO" id="GO:0015074">
    <property type="term" value="P:DNA integration"/>
    <property type="evidence" value="ECO:0007669"/>
    <property type="project" value="UniProtKB-KW"/>
</dbReference>
<evidence type="ECO:0000313" key="7">
    <source>
        <dbReference type="EMBL" id="OBP78393.1"/>
    </source>
</evidence>
<dbReference type="InterPro" id="IPR010998">
    <property type="entry name" value="Integrase_recombinase_N"/>
</dbReference>
<accession>M5ANB6</accession>
<evidence type="ECO:0000256" key="2">
    <source>
        <dbReference type="ARBA" id="ARBA00023125"/>
    </source>
</evidence>
<reference evidence="10" key="4">
    <citation type="submission" date="2016-06" db="EMBL/GenBank/DDBJ databases">
        <title>NZP2037 Pacbio-Illumina hybrid assembly.</title>
        <authorList>
            <person name="Ramsay J.P."/>
        </authorList>
    </citation>
    <scope>NUCLEOTIDE SEQUENCE [LARGE SCALE GENOMIC DNA]</scope>
    <source>
        <strain evidence="10">R7ANS::ICEMlSym2042</strain>
    </source>
</reference>
<dbReference type="Gene3D" id="1.10.150.130">
    <property type="match status" value="1"/>
</dbReference>
<dbReference type="AlphaFoldDB" id="M5ANB6"/>
<name>M5ANB6_RHILI</name>
<sequence length="593" mass="66349">MKRQRKDYRLNPSPIPLTGVPGSLVVNFLDPEGRPESKFDFSTFGTTPRVGAEIALAFRHHHAGHSPATRESAFHALRRWFVFLSDKNPTVTSMRDVDTAVLRAYIAWLDTKPWTKTSRHGTWSVLKQMVRWLKRNRPELVASDLEIPFNAFPRKNADTRPREALSRSEMEAVLSAARKDIEAIWSTFQTGKALLAQVDRQAIAKEKDLSRLDLDDLGVMLAVIVEHYGGLVPPQNVTLERGTGRWRLHFASLKHGGNQKLASYLHALPETLIPYMIAIGAQSYANPEALRELRRHCMSDHLLLDGREVMTWSKGRSNRAQRRSFLRDKSLSVPNLIDQVLEMTAPLLRHVPASDLDRLFLVASINGTRSIKLIPDYLMSKHVRFFAQRHSLVDDKGAPLALTLAALRTTGLTLAHEALGHDILKTQILANHASPDTTQRYIDRPIVRKAQERIIGDLQLRFVEAVRSPDDEDESDGDAPTAVTEYATAAGFICKDPLAGVGEGQKTGRLCTAWLGCFTCPNAVIPLDPDVLTRLLSTRDALVAARQSLAPDRWRLLYAPKLEILEHDILPRFSPELHMVASMNAAPALPVIE</sequence>
<evidence type="ECO:0000256" key="3">
    <source>
        <dbReference type="ARBA" id="ARBA00023172"/>
    </source>
</evidence>
<keyword evidence="1" id="KW-0229">DNA integration</keyword>
<evidence type="ECO:0000313" key="8">
    <source>
        <dbReference type="EMBL" id="OBQ70320.1"/>
    </source>
</evidence>
<dbReference type="Gene3D" id="1.10.443.10">
    <property type="entry name" value="Intergrase catalytic core"/>
    <property type="match status" value="1"/>
</dbReference>
<reference evidence="7" key="5">
    <citation type="submission" date="2016-06" db="EMBL/GenBank/DDBJ databases">
        <authorList>
            <person name="Kjaerup R.B."/>
            <person name="Dalgaard T.S."/>
            <person name="Juul-Madsen H.R."/>
        </authorList>
    </citation>
    <scope>NUCLEOTIDE SEQUENCE</scope>
    <source>
        <strain evidence="7">R7ANS::ICEMlSym2042</strain>
    </source>
</reference>
<keyword evidence="2 4" id="KW-0238">DNA-binding</keyword>
<dbReference type="EMBL" id="LYTK01000004">
    <property type="protein sequence ID" value="OBQ70320.1"/>
    <property type="molecule type" value="Genomic_DNA"/>
</dbReference>